<sequence>MVMDSLDTAIIDVLREDGRIANVALAERVGLTPGPCLRRVQRLEADGVIVGYQAQISPAAANQSFEVLLDVEITDFDMKSIETFEAKMAAYPQVLELHRLFGSPDYLVRVAVADLPAYEQFLTSKVLAIPGIHRVSSRFPMKTIKSLRPL</sequence>
<accession>A0A0D1LHP7</accession>
<dbReference type="InterPro" id="IPR019888">
    <property type="entry name" value="Tscrpt_reg_AsnC-like"/>
</dbReference>
<dbReference type="Gene3D" id="3.30.70.920">
    <property type="match status" value="1"/>
</dbReference>
<dbReference type="InterPro" id="IPR011008">
    <property type="entry name" value="Dimeric_a/b-barrel"/>
</dbReference>
<comment type="caution">
    <text evidence="5">The sequence shown here is derived from an EMBL/GenBank/DDBJ whole genome shotgun (WGS) entry which is preliminary data.</text>
</comment>
<dbReference type="AlphaFoldDB" id="A0A0D1LHP7"/>
<dbReference type="InterPro" id="IPR036390">
    <property type="entry name" value="WH_DNA-bd_sf"/>
</dbReference>
<evidence type="ECO:0000259" key="4">
    <source>
        <dbReference type="PROSITE" id="PS50956"/>
    </source>
</evidence>
<reference evidence="5 6" key="1">
    <citation type="submission" date="2015-01" db="EMBL/GenBank/DDBJ databases">
        <title>Genome sequence of Mycobacterium llatzerense and Mycobacterium immunogenum recovered from brain abscess.</title>
        <authorList>
            <person name="Greninger A.L."/>
            <person name="Langelier C."/>
            <person name="Cunningham G."/>
            <person name="Chiu C.Y."/>
            <person name="Miller S."/>
        </authorList>
    </citation>
    <scope>NUCLEOTIDE SEQUENCE [LARGE SCALE GENOMIC DNA]</scope>
    <source>
        <strain evidence="5 6">CLUC14</strain>
    </source>
</reference>
<keyword evidence="6" id="KW-1185">Reference proteome</keyword>
<dbReference type="Pfam" id="PF13412">
    <property type="entry name" value="HTH_24"/>
    <property type="match status" value="1"/>
</dbReference>
<keyword evidence="1" id="KW-0805">Transcription regulation</keyword>
<evidence type="ECO:0000313" key="6">
    <source>
        <dbReference type="Proteomes" id="UP000032221"/>
    </source>
</evidence>
<dbReference type="SMART" id="SM00344">
    <property type="entry name" value="HTH_ASNC"/>
    <property type="match status" value="1"/>
</dbReference>
<dbReference type="PANTHER" id="PTHR30154:SF34">
    <property type="entry name" value="TRANSCRIPTIONAL REGULATOR AZLB"/>
    <property type="match status" value="1"/>
</dbReference>
<evidence type="ECO:0000256" key="3">
    <source>
        <dbReference type="ARBA" id="ARBA00023163"/>
    </source>
</evidence>
<dbReference type="PANTHER" id="PTHR30154">
    <property type="entry name" value="LEUCINE-RESPONSIVE REGULATORY PROTEIN"/>
    <property type="match status" value="1"/>
</dbReference>
<dbReference type="InterPro" id="IPR019885">
    <property type="entry name" value="Tscrpt_reg_HTH_AsnC-type_CS"/>
</dbReference>
<dbReference type="GO" id="GO:0043200">
    <property type="term" value="P:response to amino acid"/>
    <property type="evidence" value="ECO:0007669"/>
    <property type="project" value="TreeGrafter"/>
</dbReference>
<keyword evidence="2" id="KW-0238">DNA-binding</keyword>
<dbReference type="EMBL" id="JXST01000005">
    <property type="protein sequence ID" value="KIU17982.1"/>
    <property type="molecule type" value="Genomic_DNA"/>
</dbReference>
<dbReference type="InterPro" id="IPR019887">
    <property type="entry name" value="Tscrpt_reg_AsnC/Lrp_C"/>
</dbReference>
<dbReference type="Gene3D" id="1.10.10.10">
    <property type="entry name" value="Winged helix-like DNA-binding domain superfamily/Winged helix DNA-binding domain"/>
    <property type="match status" value="1"/>
</dbReference>
<dbReference type="SUPFAM" id="SSF46785">
    <property type="entry name" value="Winged helix' DNA-binding domain"/>
    <property type="match status" value="1"/>
</dbReference>
<dbReference type="InterPro" id="IPR000485">
    <property type="entry name" value="AsnC-type_HTH_dom"/>
</dbReference>
<proteinExistence type="predicted"/>
<dbReference type="PRINTS" id="PR00033">
    <property type="entry name" value="HTHASNC"/>
</dbReference>
<keyword evidence="3" id="KW-0804">Transcription</keyword>
<dbReference type="GO" id="GO:0043565">
    <property type="term" value="F:sequence-specific DNA binding"/>
    <property type="evidence" value="ECO:0007669"/>
    <property type="project" value="InterPro"/>
</dbReference>
<evidence type="ECO:0000256" key="1">
    <source>
        <dbReference type="ARBA" id="ARBA00023015"/>
    </source>
</evidence>
<protein>
    <submittedName>
        <fullName evidence="5">ArsR family transcriptional regulator</fullName>
    </submittedName>
</protein>
<evidence type="ECO:0000313" key="5">
    <source>
        <dbReference type="EMBL" id="KIU17982.1"/>
    </source>
</evidence>
<dbReference type="InterPro" id="IPR036388">
    <property type="entry name" value="WH-like_DNA-bd_sf"/>
</dbReference>
<gene>
    <name evidence="5" type="ORF">TL10_04775</name>
</gene>
<dbReference type="Pfam" id="PF01037">
    <property type="entry name" value="AsnC_trans_reg"/>
    <property type="match status" value="1"/>
</dbReference>
<organism evidence="5 6">
    <name type="scientific">Mycolicibacterium llatzerense</name>
    <dbReference type="NCBI Taxonomy" id="280871"/>
    <lineage>
        <taxon>Bacteria</taxon>
        <taxon>Bacillati</taxon>
        <taxon>Actinomycetota</taxon>
        <taxon>Actinomycetes</taxon>
        <taxon>Mycobacteriales</taxon>
        <taxon>Mycobacteriaceae</taxon>
        <taxon>Mycolicibacterium</taxon>
    </lineage>
</organism>
<dbReference type="GO" id="GO:0005829">
    <property type="term" value="C:cytosol"/>
    <property type="evidence" value="ECO:0007669"/>
    <property type="project" value="TreeGrafter"/>
</dbReference>
<name>A0A0D1LHP7_9MYCO</name>
<evidence type="ECO:0000256" key="2">
    <source>
        <dbReference type="ARBA" id="ARBA00023125"/>
    </source>
</evidence>
<dbReference type="STRING" id="280871.TL10_04775"/>
<dbReference type="SUPFAM" id="SSF54909">
    <property type="entry name" value="Dimeric alpha+beta barrel"/>
    <property type="match status" value="1"/>
</dbReference>
<dbReference type="PROSITE" id="PS00519">
    <property type="entry name" value="HTH_ASNC_1"/>
    <property type="match status" value="1"/>
</dbReference>
<dbReference type="PATRIC" id="fig|280871.6.peg.976"/>
<dbReference type="Proteomes" id="UP000032221">
    <property type="component" value="Unassembled WGS sequence"/>
</dbReference>
<dbReference type="PROSITE" id="PS50956">
    <property type="entry name" value="HTH_ASNC_2"/>
    <property type="match status" value="1"/>
</dbReference>
<feature type="domain" description="HTH asnC-type" evidence="4">
    <location>
        <begin position="3"/>
        <end position="64"/>
    </location>
</feature>